<dbReference type="KEGG" id="taw:EI545_12645"/>
<dbReference type="RefSeq" id="WP_125325803.1">
    <property type="nucleotide sequence ID" value="NZ_CP034328.1"/>
</dbReference>
<organism evidence="1 2">
    <name type="scientific">Tabrizicola piscis</name>
    <dbReference type="NCBI Taxonomy" id="2494374"/>
    <lineage>
        <taxon>Bacteria</taxon>
        <taxon>Pseudomonadati</taxon>
        <taxon>Pseudomonadota</taxon>
        <taxon>Alphaproteobacteria</taxon>
        <taxon>Rhodobacterales</taxon>
        <taxon>Paracoccaceae</taxon>
        <taxon>Tabrizicola</taxon>
    </lineage>
</organism>
<reference evidence="1 2" key="1">
    <citation type="submission" date="2018-12" db="EMBL/GenBank/DDBJ databases">
        <title>Complete genome sequencing of Tabrizicola sp. K13M18.</title>
        <authorList>
            <person name="Bae J.-W."/>
        </authorList>
    </citation>
    <scope>NUCLEOTIDE SEQUENCE [LARGE SCALE GENOMIC DNA]</scope>
    <source>
        <strain evidence="1 2">K13M18</strain>
    </source>
</reference>
<dbReference type="Proteomes" id="UP000282002">
    <property type="component" value="Chromosome"/>
</dbReference>
<accession>A0A3S8U7R1</accession>
<gene>
    <name evidence="1" type="ORF">EI545_12645</name>
</gene>
<name>A0A3S8U7R1_9RHOB</name>
<dbReference type="EMBL" id="CP034328">
    <property type="protein sequence ID" value="AZL59608.1"/>
    <property type="molecule type" value="Genomic_DNA"/>
</dbReference>
<keyword evidence="2" id="KW-1185">Reference proteome</keyword>
<protein>
    <submittedName>
        <fullName evidence="1">Uncharacterized protein</fullName>
    </submittedName>
</protein>
<evidence type="ECO:0000313" key="1">
    <source>
        <dbReference type="EMBL" id="AZL59608.1"/>
    </source>
</evidence>
<sequence length="143" mass="15458">MVMVPEADPDLTPPPLRDQLAWPFNTDAAVLGDRLERGAQTVVMLVDLTGLDWPAIAPLVPLITSMATEKDMVPVLVVDSADMVEVRRTGLPYDTLPDSAANAGLLDHASGQDWPAYIARCRQLLAAKWQPGAIVHLGAHADW</sequence>
<evidence type="ECO:0000313" key="2">
    <source>
        <dbReference type="Proteomes" id="UP000282002"/>
    </source>
</evidence>
<dbReference type="OrthoDB" id="7869062at2"/>
<dbReference type="AlphaFoldDB" id="A0A3S8U7R1"/>
<proteinExistence type="predicted"/>